<evidence type="ECO:0000313" key="3">
    <source>
        <dbReference type="EMBL" id="QEV21973.1"/>
    </source>
</evidence>
<keyword evidence="2" id="KW-0472">Membrane</keyword>
<dbReference type="OrthoDB" id="4277072at2"/>
<keyword evidence="4" id="KW-1185">Reference proteome</keyword>
<keyword evidence="2" id="KW-0812">Transmembrane</keyword>
<gene>
    <name evidence="3" type="ORF">CP975_34720</name>
</gene>
<evidence type="ECO:0000313" key="4">
    <source>
        <dbReference type="Proteomes" id="UP000326553"/>
    </source>
</evidence>
<reference evidence="3 4" key="1">
    <citation type="submission" date="2017-09" db="EMBL/GenBank/DDBJ databases">
        <authorList>
            <person name="Lee N."/>
            <person name="Cho B.-K."/>
        </authorList>
    </citation>
    <scope>NUCLEOTIDE SEQUENCE [LARGE SCALE GENOMIC DNA]</scope>
    <source>
        <strain evidence="3 4">ATCC 12461</strain>
    </source>
</reference>
<evidence type="ECO:0000256" key="1">
    <source>
        <dbReference type="SAM" id="MobiDB-lite"/>
    </source>
</evidence>
<keyword evidence="2" id="KW-1133">Transmembrane helix</keyword>
<feature type="region of interest" description="Disordered" evidence="1">
    <location>
        <begin position="115"/>
        <end position="136"/>
    </location>
</feature>
<dbReference type="AlphaFoldDB" id="A0A5J6HU46"/>
<evidence type="ECO:0000256" key="2">
    <source>
        <dbReference type="SAM" id="Phobius"/>
    </source>
</evidence>
<proteinExistence type="predicted"/>
<feature type="transmembrane region" description="Helical" evidence="2">
    <location>
        <begin position="85"/>
        <end position="105"/>
    </location>
</feature>
<protein>
    <submittedName>
        <fullName evidence="3">Uncharacterized protein</fullName>
    </submittedName>
</protein>
<feature type="transmembrane region" description="Helical" evidence="2">
    <location>
        <begin position="58"/>
        <end position="79"/>
    </location>
</feature>
<dbReference type="EMBL" id="CP023695">
    <property type="protein sequence ID" value="QEV21973.1"/>
    <property type="molecule type" value="Genomic_DNA"/>
</dbReference>
<feature type="compositionally biased region" description="Polar residues" evidence="1">
    <location>
        <begin position="118"/>
        <end position="127"/>
    </location>
</feature>
<dbReference type="Proteomes" id="UP000326553">
    <property type="component" value="Chromosome"/>
</dbReference>
<name>A0A5J6HU46_STRAD</name>
<dbReference type="KEGG" id="salw:CP975_34720"/>
<sequence length="136" mass="14484">MSVEDSNIPAPPPQGDPVVASGLEIAMNWGAALGGPEHLKVALQALEPQLKREHQQHVFRMTGLYLGAVISVAMLSSGIYIAQDVWWLATLLCGPSLIAMGKIFVLRRSDGDDMTAVSRGTRTSTHAAAQAQPPVQ</sequence>
<accession>A0A5J6HU46</accession>
<organism evidence="3 4">
    <name type="scientific">Streptomyces alboniger</name>
    <dbReference type="NCBI Taxonomy" id="132473"/>
    <lineage>
        <taxon>Bacteria</taxon>
        <taxon>Bacillati</taxon>
        <taxon>Actinomycetota</taxon>
        <taxon>Actinomycetes</taxon>
        <taxon>Kitasatosporales</taxon>
        <taxon>Streptomycetaceae</taxon>
        <taxon>Streptomyces</taxon>
        <taxon>Streptomyces aurantiacus group</taxon>
    </lineage>
</organism>